<keyword evidence="4" id="KW-1185">Reference proteome</keyword>
<feature type="domain" description="PPIase cyclophilin-type" evidence="2">
    <location>
        <begin position="171"/>
        <end position="293"/>
    </location>
</feature>
<comment type="caution">
    <text evidence="3">The sequence shown here is derived from an EMBL/GenBank/DDBJ whole genome shotgun (WGS) entry which is preliminary data.</text>
</comment>
<reference evidence="3" key="1">
    <citation type="submission" date="2023-10" db="EMBL/GenBank/DDBJ databases">
        <title>Genome assemblies of two species of porcelain crab, Petrolisthes cinctipes and Petrolisthes manimaculis (Anomura: Porcellanidae).</title>
        <authorList>
            <person name="Angst P."/>
        </authorList>
    </citation>
    <scope>NUCLEOTIDE SEQUENCE</scope>
    <source>
        <strain evidence="3">PB745_01</strain>
        <tissue evidence="3">Gill</tissue>
    </source>
</reference>
<dbReference type="InterPro" id="IPR029000">
    <property type="entry name" value="Cyclophilin-like_dom_sf"/>
</dbReference>
<proteinExistence type="predicted"/>
<organism evidence="3 4">
    <name type="scientific">Petrolisthes cinctipes</name>
    <name type="common">Flat porcelain crab</name>
    <dbReference type="NCBI Taxonomy" id="88211"/>
    <lineage>
        <taxon>Eukaryota</taxon>
        <taxon>Metazoa</taxon>
        <taxon>Ecdysozoa</taxon>
        <taxon>Arthropoda</taxon>
        <taxon>Crustacea</taxon>
        <taxon>Multicrustacea</taxon>
        <taxon>Malacostraca</taxon>
        <taxon>Eumalacostraca</taxon>
        <taxon>Eucarida</taxon>
        <taxon>Decapoda</taxon>
        <taxon>Pleocyemata</taxon>
        <taxon>Anomura</taxon>
        <taxon>Galatheoidea</taxon>
        <taxon>Porcellanidae</taxon>
        <taxon>Petrolisthes</taxon>
    </lineage>
</organism>
<name>A0AAE1ER39_PETCI</name>
<dbReference type="AlphaFoldDB" id="A0AAE1ER39"/>
<dbReference type="GO" id="GO:0003755">
    <property type="term" value="F:peptidyl-prolyl cis-trans isomerase activity"/>
    <property type="evidence" value="ECO:0007669"/>
    <property type="project" value="InterPro"/>
</dbReference>
<dbReference type="SUPFAM" id="SSF50891">
    <property type="entry name" value="Cyclophilin-like"/>
    <property type="match status" value="1"/>
</dbReference>
<evidence type="ECO:0000256" key="1">
    <source>
        <dbReference type="SAM" id="MobiDB-lite"/>
    </source>
</evidence>
<evidence type="ECO:0000313" key="3">
    <source>
        <dbReference type="EMBL" id="KAK3859850.1"/>
    </source>
</evidence>
<feature type="region of interest" description="Disordered" evidence="1">
    <location>
        <begin position="43"/>
        <end position="71"/>
    </location>
</feature>
<dbReference type="PROSITE" id="PS50072">
    <property type="entry name" value="CSA_PPIASE_2"/>
    <property type="match status" value="1"/>
</dbReference>
<sequence>MEDAQGWKVKCRELFPNVHAITTSTEILKTSLILSSSITKVREVKKRDNNEEDGETSGAAEVGEGVDPVSGGNNGAVRTLLDKVYLLTRTEINIKDLRKMSPDVKEQLEAGDIFVVQESQSGIRSSQVSLKDDKLYLYIHCLQDKPPPPYSHSLKMSDIVKELDPISTCTFLDLEWTGSTRKRVHIELKWDTSRAEQFVLLCTGERGHSYRNTRLFKKGEPGGYVMGGDYEHNNGKGGDSLLYHPYQEYETSAFAGSVLSRDARFIITTTDREEGEWSYLIGDVVGGLEVVREALNLTDITQATVVDCGIMVPVTDQQTR</sequence>
<protein>
    <recommendedName>
        <fullName evidence="2">PPIase cyclophilin-type domain-containing protein</fullName>
    </recommendedName>
</protein>
<accession>A0AAE1ER39</accession>
<dbReference type="Gene3D" id="2.40.100.10">
    <property type="entry name" value="Cyclophilin-like"/>
    <property type="match status" value="1"/>
</dbReference>
<evidence type="ECO:0000313" key="4">
    <source>
        <dbReference type="Proteomes" id="UP001286313"/>
    </source>
</evidence>
<evidence type="ECO:0000259" key="2">
    <source>
        <dbReference type="PROSITE" id="PS50072"/>
    </source>
</evidence>
<dbReference type="Proteomes" id="UP001286313">
    <property type="component" value="Unassembled WGS sequence"/>
</dbReference>
<dbReference type="EMBL" id="JAWQEG010004890">
    <property type="protein sequence ID" value="KAK3859850.1"/>
    <property type="molecule type" value="Genomic_DNA"/>
</dbReference>
<gene>
    <name evidence="3" type="ORF">Pcinc_034062</name>
</gene>
<dbReference type="InterPro" id="IPR002130">
    <property type="entry name" value="Cyclophilin-type_PPIase_dom"/>
</dbReference>